<accession>A0A6A6EN68</accession>
<keyword evidence="1" id="KW-1133">Transmembrane helix</keyword>
<reference evidence="2" key="1">
    <citation type="journal article" date="2020" name="Stud. Mycol.">
        <title>101 Dothideomycetes genomes: a test case for predicting lifestyles and emergence of pathogens.</title>
        <authorList>
            <person name="Haridas S."/>
            <person name="Albert R."/>
            <person name="Binder M."/>
            <person name="Bloem J."/>
            <person name="Labutti K."/>
            <person name="Salamov A."/>
            <person name="Andreopoulos B."/>
            <person name="Baker S."/>
            <person name="Barry K."/>
            <person name="Bills G."/>
            <person name="Bluhm B."/>
            <person name="Cannon C."/>
            <person name="Castanera R."/>
            <person name="Culley D."/>
            <person name="Daum C."/>
            <person name="Ezra D."/>
            <person name="Gonzalez J."/>
            <person name="Henrissat B."/>
            <person name="Kuo A."/>
            <person name="Liang C."/>
            <person name="Lipzen A."/>
            <person name="Lutzoni F."/>
            <person name="Magnuson J."/>
            <person name="Mondo S."/>
            <person name="Nolan M."/>
            <person name="Ohm R."/>
            <person name="Pangilinan J."/>
            <person name="Park H.-J."/>
            <person name="Ramirez L."/>
            <person name="Alfaro M."/>
            <person name="Sun H."/>
            <person name="Tritt A."/>
            <person name="Yoshinaga Y."/>
            <person name="Zwiers L.-H."/>
            <person name="Turgeon B."/>
            <person name="Goodwin S."/>
            <person name="Spatafora J."/>
            <person name="Crous P."/>
            <person name="Grigoriev I."/>
        </authorList>
    </citation>
    <scope>NUCLEOTIDE SEQUENCE</scope>
    <source>
        <strain evidence="2">CBS 207.26</strain>
    </source>
</reference>
<protein>
    <submittedName>
        <fullName evidence="2">Uncharacterized protein</fullName>
    </submittedName>
</protein>
<evidence type="ECO:0000313" key="3">
    <source>
        <dbReference type="Proteomes" id="UP000800200"/>
    </source>
</evidence>
<dbReference type="Proteomes" id="UP000800200">
    <property type="component" value="Unassembled WGS sequence"/>
</dbReference>
<dbReference type="AlphaFoldDB" id="A0A6A6EN68"/>
<sequence length="129" mass="13955">MQSPVRNMFNDDNNHQRSTCGARTAYPAFEGGPAVLTVASTTHTARTRLRAPTSGFPSLATSRSASDIVTVTLMIVMVSHIALLLVAASLFTPVMLLLTFRTMATRRLVPSQFTRKLLSALAKPVPPML</sequence>
<evidence type="ECO:0000256" key="1">
    <source>
        <dbReference type="SAM" id="Phobius"/>
    </source>
</evidence>
<feature type="transmembrane region" description="Helical" evidence="1">
    <location>
        <begin position="68"/>
        <end position="98"/>
    </location>
</feature>
<evidence type="ECO:0000313" key="2">
    <source>
        <dbReference type="EMBL" id="KAF2192209.1"/>
    </source>
</evidence>
<name>A0A6A6EN68_9PEZI</name>
<proteinExistence type="predicted"/>
<gene>
    <name evidence="2" type="ORF">K469DRAFT_799882</name>
</gene>
<keyword evidence="3" id="KW-1185">Reference proteome</keyword>
<organism evidence="2 3">
    <name type="scientific">Zopfia rhizophila CBS 207.26</name>
    <dbReference type="NCBI Taxonomy" id="1314779"/>
    <lineage>
        <taxon>Eukaryota</taxon>
        <taxon>Fungi</taxon>
        <taxon>Dikarya</taxon>
        <taxon>Ascomycota</taxon>
        <taxon>Pezizomycotina</taxon>
        <taxon>Dothideomycetes</taxon>
        <taxon>Dothideomycetes incertae sedis</taxon>
        <taxon>Zopfiaceae</taxon>
        <taxon>Zopfia</taxon>
    </lineage>
</organism>
<keyword evidence="1" id="KW-0472">Membrane</keyword>
<dbReference type="EMBL" id="ML994615">
    <property type="protein sequence ID" value="KAF2192209.1"/>
    <property type="molecule type" value="Genomic_DNA"/>
</dbReference>
<keyword evidence="1" id="KW-0812">Transmembrane</keyword>